<proteinExistence type="predicted"/>
<gene>
    <name evidence="2" type="ORF">CRENPOLYSF1_770039</name>
</gene>
<dbReference type="AlphaFoldDB" id="A0A1R4HHK3"/>
<feature type="signal peptide" evidence="1">
    <location>
        <begin position="1"/>
        <end position="26"/>
    </location>
</feature>
<protein>
    <submittedName>
        <fullName evidence="2">Uncharacterized protein</fullName>
    </submittedName>
</protein>
<accession>A0A1R4HHK3</accession>
<dbReference type="RefSeq" id="WP_087144907.1">
    <property type="nucleotide sequence ID" value="NZ_FUKI01000156.1"/>
</dbReference>
<feature type="chain" id="PRO_5010319909" evidence="1">
    <location>
        <begin position="27"/>
        <end position="146"/>
    </location>
</feature>
<evidence type="ECO:0000313" key="3">
    <source>
        <dbReference type="Proteomes" id="UP000195667"/>
    </source>
</evidence>
<dbReference type="Proteomes" id="UP000195667">
    <property type="component" value="Unassembled WGS sequence"/>
</dbReference>
<sequence length="146" mass="15628">MNRLLPSFITSAVFVLSFAGVGTALADPFGLTANCALPNYVPNKCGLTIRLNDIATTVKTIKQVVFSVQVTDKNGKFVPNSKWYPVYNAYNDTVNNVTSFAAFSTANNIAVSCGKSYNIKAHITGSATPEVFNKQVIACPSINKAL</sequence>
<reference evidence="3" key="1">
    <citation type="submission" date="2017-02" db="EMBL/GenBank/DDBJ databases">
        <authorList>
            <person name="Daims H."/>
        </authorList>
    </citation>
    <scope>NUCLEOTIDE SEQUENCE [LARGE SCALE GENOMIC DNA]</scope>
</reference>
<organism evidence="2 3">
    <name type="scientific">Crenothrix polyspora</name>
    <dbReference type="NCBI Taxonomy" id="360316"/>
    <lineage>
        <taxon>Bacteria</taxon>
        <taxon>Pseudomonadati</taxon>
        <taxon>Pseudomonadota</taxon>
        <taxon>Gammaproteobacteria</taxon>
        <taxon>Methylococcales</taxon>
        <taxon>Crenotrichaceae</taxon>
        <taxon>Crenothrix</taxon>
    </lineage>
</organism>
<keyword evidence="3" id="KW-1185">Reference proteome</keyword>
<name>A0A1R4HHK3_9GAMM</name>
<evidence type="ECO:0000313" key="2">
    <source>
        <dbReference type="EMBL" id="SJM95716.1"/>
    </source>
</evidence>
<dbReference type="OrthoDB" id="9856008at2"/>
<evidence type="ECO:0000256" key="1">
    <source>
        <dbReference type="SAM" id="SignalP"/>
    </source>
</evidence>
<dbReference type="EMBL" id="FUKI01000156">
    <property type="protein sequence ID" value="SJM95716.1"/>
    <property type="molecule type" value="Genomic_DNA"/>
</dbReference>
<keyword evidence="1" id="KW-0732">Signal</keyword>